<evidence type="ECO:0000256" key="1">
    <source>
        <dbReference type="SAM" id="SignalP"/>
    </source>
</evidence>
<feature type="signal peptide" evidence="1">
    <location>
        <begin position="1"/>
        <end position="20"/>
    </location>
</feature>
<gene>
    <name evidence="2" type="ORF">FJAP1339_LOCUS10868</name>
</gene>
<sequence length="214" mass="23353">MKFAAAIALLFLAANDQVSAFVAPAGHVQTRSTQMTMKAGEVSRTEFITKSLIGATATLVASSAPASAYNYFGGDKAKYSTPGVVDPKTASIDTDELSKVKGDLDTLKGYLTTVKEFRAQMAKDPQTSLVADVQSKLDFGKMRTTLNNLNGVFDEDTQRGTDRLIRDTLQDVYELESSARQKPGVDRSPRKITLVNKKLEKLENVFTDLLAFFP</sequence>
<reference evidence="2" key="1">
    <citation type="submission" date="2021-01" db="EMBL/GenBank/DDBJ databases">
        <authorList>
            <person name="Corre E."/>
            <person name="Pelletier E."/>
            <person name="Niang G."/>
            <person name="Scheremetjew M."/>
            <person name="Finn R."/>
            <person name="Kale V."/>
            <person name="Holt S."/>
            <person name="Cochrane G."/>
            <person name="Meng A."/>
            <person name="Brown T."/>
            <person name="Cohen L."/>
        </authorList>
    </citation>
    <scope>NUCLEOTIDE SEQUENCE</scope>
    <source>
        <strain evidence="2">CCMP1661</strain>
    </source>
</reference>
<accession>A0A7S2Y0S9</accession>
<dbReference type="AlphaFoldDB" id="A0A7S2Y0S9"/>
<name>A0A7S2Y0S9_9STRA</name>
<keyword evidence="1" id="KW-0732">Signal</keyword>
<organism evidence="2">
    <name type="scientific">Fibrocapsa japonica</name>
    <dbReference type="NCBI Taxonomy" id="94617"/>
    <lineage>
        <taxon>Eukaryota</taxon>
        <taxon>Sar</taxon>
        <taxon>Stramenopiles</taxon>
        <taxon>Ochrophyta</taxon>
        <taxon>Raphidophyceae</taxon>
        <taxon>Chattonellales</taxon>
        <taxon>Chattonellaceae</taxon>
        <taxon>Fibrocapsa</taxon>
    </lineage>
</organism>
<evidence type="ECO:0000313" key="2">
    <source>
        <dbReference type="EMBL" id="CAD9872763.1"/>
    </source>
</evidence>
<proteinExistence type="predicted"/>
<protein>
    <submittedName>
        <fullName evidence="2">Uncharacterized protein</fullName>
    </submittedName>
</protein>
<feature type="chain" id="PRO_5030994831" evidence="1">
    <location>
        <begin position="21"/>
        <end position="214"/>
    </location>
</feature>
<dbReference type="EMBL" id="HBHR01021412">
    <property type="protein sequence ID" value="CAD9872763.1"/>
    <property type="molecule type" value="Transcribed_RNA"/>
</dbReference>